<dbReference type="EMBL" id="KL198067">
    <property type="protein sequence ID" value="KDQ10509.1"/>
    <property type="molecule type" value="Genomic_DNA"/>
</dbReference>
<name>A0A067M4M8_BOTB1</name>
<reference evidence="3" key="1">
    <citation type="journal article" date="2014" name="Proc. Natl. Acad. Sci. U.S.A.">
        <title>Extensive sampling of basidiomycete genomes demonstrates inadequacy of the white-rot/brown-rot paradigm for wood decay fungi.</title>
        <authorList>
            <person name="Riley R."/>
            <person name="Salamov A.A."/>
            <person name="Brown D.W."/>
            <person name="Nagy L.G."/>
            <person name="Floudas D."/>
            <person name="Held B.W."/>
            <person name="Levasseur A."/>
            <person name="Lombard V."/>
            <person name="Morin E."/>
            <person name="Otillar R."/>
            <person name="Lindquist E.A."/>
            <person name="Sun H."/>
            <person name="LaButti K.M."/>
            <person name="Schmutz J."/>
            <person name="Jabbour D."/>
            <person name="Luo H."/>
            <person name="Baker S.E."/>
            <person name="Pisabarro A.G."/>
            <person name="Walton J.D."/>
            <person name="Blanchette R.A."/>
            <person name="Henrissat B."/>
            <person name="Martin F."/>
            <person name="Cullen D."/>
            <person name="Hibbett D.S."/>
            <person name="Grigoriev I.V."/>
        </authorList>
    </citation>
    <scope>NUCLEOTIDE SEQUENCE [LARGE SCALE GENOMIC DNA]</scope>
    <source>
        <strain evidence="3">FD-172 SS1</strain>
    </source>
</reference>
<evidence type="ECO:0000313" key="3">
    <source>
        <dbReference type="Proteomes" id="UP000027195"/>
    </source>
</evidence>
<sequence>MRSLRLSLTLVPALASIAQATPIGTRAQCAGISSWGGAVYYVNPDGSFRNQISASIPCPAGDRQVKVSVIDLATCAPIVTSLGALSESIGASVYTIDYSKNIFEVHANATSAGTPITLSCKTQAETSFGITAEFITASLPPRYA</sequence>
<protein>
    <recommendedName>
        <fullName evidence="4">AA1-like domain-containing protein</fullName>
    </recommendedName>
</protein>
<evidence type="ECO:0000256" key="1">
    <source>
        <dbReference type="SAM" id="SignalP"/>
    </source>
</evidence>
<dbReference type="InParanoid" id="A0A067M4M8"/>
<dbReference type="Proteomes" id="UP000027195">
    <property type="component" value="Unassembled WGS sequence"/>
</dbReference>
<evidence type="ECO:0008006" key="4">
    <source>
        <dbReference type="Google" id="ProtNLM"/>
    </source>
</evidence>
<gene>
    <name evidence="2" type="ORF">BOTBODRAFT_178166</name>
</gene>
<keyword evidence="1" id="KW-0732">Signal</keyword>
<dbReference type="HOGENOM" id="CLU_128297_0_0_1"/>
<feature type="signal peptide" evidence="1">
    <location>
        <begin position="1"/>
        <end position="20"/>
    </location>
</feature>
<evidence type="ECO:0000313" key="2">
    <source>
        <dbReference type="EMBL" id="KDQ10509.1"/>
    </source>
</evidence>
<accession>A0A067M4M8</accession>
<dbReference type="AlphaFoldDB" id="A0A067M4M8"/>
<proteinExistence type="predicted"/>
<organism evidence="2 3">
    <name type="scientific">Botryobasidium botryosum (strain FD-172 SS1)</name>
    <dbReference type="NCBI Taxonomy" id="930990"/>
    <lineage>
        <taxon>Eukaryota</taxon>
        <taxon>Fungi</taxon>
        <taxon>Dikarya</taxon>
        <taxon>Basidiomycota</taxon>
        <taxon>Agaricomycotina</taxon>
        <taxon>Agaricomycetes</taxon>
        <taxon>Cantharellales</taxon>
        <taxon>Botryobasidiaceae</taxon>
        <taxon>Botryobasidium</taxon>
    </lineage>
</organism>
<keyword evidence="3" id="KW-1185">Reference proteome</keyword>
<feature type="chain" id="PRO_5001645247" description="AA1-like domain-containing protein" evidence="1">
    <location>
        <begin position="21"/>
        <end position="144"/>
    </location>
</feature>